<dbReference type="InterPro" id="IPR004919">
    <property type="entry name" value="GmrSD_N"/>
</dbReference>
<feature type="region of interest" description="Disordered" evidence="1">
    <location>
        <begin position="1"/>
        <end position="32"/>
    </location>
</feature>
<feature type="domain" description="GmrSD restriction endonucleases N-terminal" evidence="2">
    <location>
        <begin position="65"/>
        <end position="203"/>
    </location>
</feature>
<evidence type="ECO:0000259" key="2">
    <source>
        <dbReference type="Pfam" id="PF03235"/>
    </source>
</evidence>
<dbReference type="Pfam" id="PF03235">
    <property type="entry name" value="GmrSD_N"/>
    <property type="match status" value="1"/>
</dbReference>
<dbReference type="PANTHER" id="PTHR39639:SF1">
    <property type="entry name" value="DUF262 DOMAIN-CONTAINING PROTEIN"/>
    <property type="match status" value="1"/>
</dbReference>
<sequence>MDKKSDDEIENVFKSEPIEFEQSKESEDDYEPHMENPFDPTQINIISKPDTLHNIIERLKNDEIDMNTEFQRHADLWDNQKMSRLIESILIRFPLPAFYFDASNDEKWLVVDGLQRLSSIRKFIVKDESGENRPLRLNGLEYLREFDGKTYEDLPRTYKRRIDECPVTLFLIQPGTPEKVKYSIFRRINTGGLVLTDQEIRNAMANSSIRIYLEKLAGNDYLKKTVGDQRKRMIDQELVLRFLSFYTMDYEKETINITNFLDSMIDVLQESSKQNLAQYEDLFALAMKRCWDIFGEAAFEKRTIITENRRRRKNSTLFEVWSVALAKLSENEMELLKMRKELVQQKHLDAITTDDAYFRAITFSTQKRDHFRIRRDKVKNIIQEVLDA</sequence>
<dbReference type="AlphaFoldDB" id="A0A644SVZ1"/>
<name>A0A644SVZ1_9ZZZZ</name>
<dbReference type="EMBL" id="VSSQ01000008">
    <property type="protein sequence ID" value="MPL58783.1"/>
    <property type="molecule type" value="Genomic_DNA"/>
</dbReference>
<evidence type="ECO:0000256" key="1">
    <source>
        <dbReference type="SAM" id="MobiDB-lite"/>
    </source>
</evidence>
<protein>
    <recommendedName>
        <fullName evidence="2">GmrSD restriction endonucleases N-terminal domain-containing protein</fullName>
    </recommendedName>
</protein>
<proteinExistence type="predicted"/>
<comment type="caution">
    <text evidence="3">The sequence shown here is derived from an EMBL/GenBank/DDBJ whole genome shotgun (WGS) entry which is preliminary data.</text>
</comment>
<gene>
    <name evidence="3" type="ORF">SDC9_04325</name>
</gene>
<organism evidence="3">
    <name type="scientific">bioreactor metagenome</name>
    <dbReference type="NCBI Taxonomy" id="1076179"/>
    <lineage>
        <taxon>unclassified sequences</taxon>
        <taxon>metagenomes</taxon>
        <taxon>ecological metagenomes</taxon>
    </lineage>
</organism>
<accession>A0A644SVZ1</accession>
<reference evidence="3" key="1">
    <citation type="submission" date="2019-08" db="EMBL/GenBank/DDBJ databases">
        <authorList>
            <person name="Kucharzyk K."/>
            <person name="Murdoch R.W."/>
            <person name="Higgins S."/>
            <person name="Loffler F."/>
        </authorList>
    </citation>
    <scope>NUCLEOTIDE SEQUENCE</scope>
</reference>
<evidence type="ECO:0000313" key="3">
    <source>
        <dbReference type="EMBL" id="MPL58783.1"/>
    </source>
</evidence>
<dbReference type="PANTHER" id="PTHR39639">
    <property type="entry name" value="CHROMOSOME 16, WHOLE GENOME SHOTGUN SEQUENCE"/>
    <property type="match status" value="1"/>
</dbReference>